<accession>A0A922IKK2</accession>
<comment type="caution">
    <text evidence="1">The sequence shown here is derived from an EMBL/GenBank/DDBJ whole genome shotgun (WGS) entry which is preliminary data.</text>
</comment>
<sequence length="256" mass="29352">MENCSMVLKQMKYTADLNSLVTLERIVRLLPQSMQAQWGDLVDKLTEDDREPTFDELTQFVASRTRVASCRFGRLANRSRKGHNIKTNCHLQSGQWDSSTVRTKCSVCSDDYAVYKYPEFRKRIVNHISKVQTLGEPSEFQVTSHPYGVTSSPFCADFAMNNTAQTFSDGYDRYVVDAVKNNFYVDDCMISFSTCDPAKEFVKQIIELLRRGGFKLKKWITNLEKVRTILPDVCKEESLIEMSTSYDTAHRTLGVE</sequence>
<evidence type="ECO:0008006" key="3">
    <source>
        <dbReference type="Google" id="ProtNLM"/>
    </source>
</evidence>
<reference evidence="1" key="4">
    <citation type="journal article" date="2022" name="PLoS Pathog.">
        <title>Chromosome-level genome of Schistosoma haematobium underpins genome-wide explorations of molecular variation.</title>
        <authorList>
            <person name="Stroehlein A.J."/>
            <person name="Korhonen P.K."/>
            <person name="Lee V.V."/>
            <person name="Ralph S.A."/>
            <person name="Mentink-Kane M."/>
            <person name="You H."/>
            <person name="McManus D.P."/>
            <person name="Tchuente L.T."/>
            <person name="Stothard J.R."/>
            <person name="Kaur P."/>
            <person name="Dudchenko O."/>
            <person name="Aiden E.L."/>
            <person name="Yang B."/>
            <person name="Yang H."/>
            <person name="Emery A.M."/>
            <person name="Webster B.L."/>
            <person name="Brindley P.J."/>
            <person name="Rollinson D."/>
            <person name="Chang B.C.H."/>
            <person name="Gasser R.B."/>
            <person name="Young N.D."/>
        </authorList>
    </citation>
    <scope>NUCLEOTIDE SEQUENCE</scope>
</reference>
<dbReference type="AlphaFoldDB" id="A0A922IKK2"/>
<dbReference type="CTD" id="75576493"/>
<evidence type="ECO:0000313" key="2">
    <source>
        <dbReference type="Proteomes" id="UP000471633"/>
    </source>
</evidence>
<reference evidence="1" key="2">
    <citation type="journal article" date="2019" name="Gigascience">
        <title>High-quality Schistosoma haematobium genome achieved by single-molecule and long-range sequencing.</title>
        <authorList>
            <person name="Stroehlein A.J."/>
            <person name="Korhonen P.K."/>
            <person name="Chong T.M."/>
            <person name="Lim Y.L."/>
            <person name="Chan K.G."/>
            <person name="Webster B."/>
            <person name="Rollinson D."/>
            <person name="Brindley P.J."/>
            <person name="Gasser R.B."/>
            <person name="Young N.D."/>
        </authorList>
    </citation>
    <scope>NUCLEOTIDE SEQUENCE</scope>
</reference>
<reference evidence="1" key="3">
    <citation type="submission" date="2021-06" db="EMBL/GenBank/DDBJ databases">
        <title>Chromosome-level genome assembly for S. haematobium.</title>
        <authorList>
            <person name="Stroehlein A.J."/>
        </authorList>
    </citation>
    <scope>NUCLEOTIDE SEQUENCE</scope>
</reference>
<evidence type="ECO:0000313" key="1">
    <source>
        <dbReference type="EMBL" id="KAH9580808.1"/>
    </source>
</evidence>
<dbReference type="Gene3D" id="3.30.70.270">
    <property type="match status" value="1"/>
</dbReference>
<dbReference type="KEGG" id="shx:MS3_00000735"/>
<dbReference type="InterPro" id="IPR043502">
    <property type="entry name" value="DNA/RNA_pol_sf"/>
</dbReference>
<dbReference type="InterPro" id="IPR043128">
    <property type="entry name" value="Rev_trsase/Diguanyl_cyclase"/>
</dbReference>
<dbReference type="EMBL" id="AMPZ03000007">
    <property type="protein sequence ID" value="KAH9580808.1"/>
    <property type="molecule type" value="Genomic_DNA"/>
</dbReference>
<dbReference type="SUPFAM" id="SSF56672">
    <property type="entry name" value="DNA/RNA polymerases"/>
    <property type="match status" value="1"/>
</dbReference>
<keyword evidence="2" id="KW-1185">Reference proteome</keyword>
<gene>
    <name evidence="1" type="ORF">MS3_00000735</name>
</gene>
<proteinExistence type="predicted"/>
<dbReference type="GeneID" id="75576493"/>
<dbReference type="PANTHER" id="PTHR47331">
    <property type="entry name" value="PHD-TYPE DOMAIN-CONTAINING PROTEIN"/>
    <property type="match status" value="1"/>
</dbReference>
<organism evidence="1 2">
    <name type="scientific">Schistosoma haematobium</name>
    <name type="common">Blood fluke</name>
    <dbReference type="NCBI Taxonomy" id="6185"/>
    <lineage>
        <taxon>Eukaryota</taxon>
        <taxon>Metazoa</taxon>
        <taxon>Spiralia</taxon>
        <taxon>Lophotrochozoa</taxon>
        <taxon>Platyhelminthes</taxon>
        <taxon>Trematoda</taxon>
        <taxon>Digenea</taxon>
        <taxon>Strigeidida</taxon>
        <taxon>Schistosomatoidea</taxon>
        <taxon>Schistosomatidae</taxon>
        <taxon>Schistosoma</taxon>
    </lineage>
</organism>
<protein>
    <recommendedName>
        <fullName evidence="3">Reverse transcriptase domain-containing protein</fullName>
    </recommendedName>
</protein>
<dbReference type="Proteomes" id="UP000471633">
    <property type="component" value="Unassembled WGS sequence"/>
</dbReference>
<name>A0A922IKK2_SCHHA</name>
<reference evidence="1" key="1">
    <citation type="journal article" date="2012" name="Nat. Genet.">
        <title>Whole-genome sequence of Schistosoma haematobium.</title>
        <authorList>
            <person name="Young N.D."/>
            <person name="Jex A.R."/>
            <person name="Li B."/>
            <person name="Liu S."/>
            <person name="Yang L."/>
            <person name="Xiong Z."/>
            <person name="Li Y."/>
            <person name="Cantacessi C."/>
            <person name="Hall R.S."/>
            <person name="Xu X."/>
            <person name="Chen F."/>
            <person name="Wu X."/>
            <person name="Zerlotini A."/>
            <person name="Oliveira G."/>
            <person name="Hofmann A."/>
            <person name="Zhang G."/>
            <person name="Fang X."/>
            <person name="Kang Y."/>
            <person name="Campbell B.E."/>
            <person name="Loukas A."/>
            <person name="Ranganathan S."/>
            <person name="Rollinson D."/>
            <person name="Rinaldi G."/>
            <person name="Brindley P.J."/>
            <person name="Yang H."/>
            <person name="Wang J."/>
            <person name="Wang J."/>
            <person name="Gasser R.B."/>
        </authorList>
    </citation>
    <scope>NUCLEOTIDE SEQUENCE</scope>
</reference>
<dbReference type="RefSeq" id="XP_051065115.1">
    <property type="nucleotide sequence ID" value="XM_051208389.1"/>
</dbReference>